<dbReference type="EC" id="3.2.1.17" evidence="4"/>
<dbReference type="InterPro" id="IPR023346">
    <property type="entry name" value="Lysozyme-like_dom_sf"/>
</dbReference>
<evidence type="ECO:0000256" key="1">
    <source>
        <dbReference type="ARBA" id="ARBA00022529"/>
    </source>
</evidence>
<comment type="caution">
    <text evidence="5">The sequence shown here is derived from an EMBL/GenBank/DDBJ whole genome shotgun (WGS) entry which is preliminary data.</text>
</comment>
<keyword evidence="2 4" id="KW-0081">Bacteriolytic enzyme</keyword>
<keyword evidence="4" id="KW-0326">Glycosidase</keyword>
<protein>
    <recommendedName>
        <fullName evidence="4">Lysozyme</fullName>
        <ecNumber evidence="4">3.2.1.17</ecNumber>
    </recommendedName>
</protein>
<dbReference type="SUPFAM" id="SSF53955">
    <property type="entry name" value="Lysozyme-like"/>
    <property type="match status" value="1"/>
</dbReference>
<evidence type="ECO:0000256" key="3">
    <source>
        <dbReference type="ARBA" id="ARBA00023200"/>
    </source>
</evidence>
<evidence type="ECO:0000256" key="2">
    <source>
        <dbReference type="ARBA" id="ARBA00022638"/>
    </source>
</evidence>
<evidence type="ECO:0000256" key="4">
    <source>
        <dbReference type="RuleBase" id="RU003788"/>
    </source>
</evidence>
<keyword evidence="1 4" id="KW-0929">Antimicrobial</keyword>
<dbReference type="InterPro" id="IPR002196">
    <property type="entry name" value="Glyco_hydro_24"/>
</dbReference>
<sequence>MTKNRFALTESRSPLDWSRPMAAADRALVVLIENGGIDLGIPEVVDLLLSAVPGSGLIPDAARRELAEYLRAKIKQTTDVLLESAELAANRYSDAQPGLYGEVTVLRDGTASYQELKSTLISLTQRSRIIDVYILTHGDINYISVPGGIDSDKIRAIRAEAGRPLSIRTVYMMNCEAQTLNQAWLDAGAKAASGSLGLNVLPEPTMYFFWRSWRDGQPFETAATSAYRRTVNLINQTVRAFVAALPIPGSASLADQIDTESLDAVRSSAPVIQGQRTVTITSDDLSFTRSISSGLATTVLPISSLPPATSGTTVGDQGLLRHVSAEGLDFIRGWEAPALVSEGFDQALRDRVELALQAVGRVSVPLDQNQVDALVSFVCGIGAGPFERSTLLVRLNDGDHQAVVTEMSKWTKTRRDGQIIEMEDLVRRRQAEAEFYLRAAGSTPAPATAATQQTYKFVSPSRMVHGQSVFSYQQNPLVIAGIGVADAAQIGLDAVAVGQAQLSASAGSFTLTYPQVQRMLTNEARQQMPGAQTARSVYTRTVLQLDVGRIGTANADVEIEWGGNPHGEIDTPVIRRNLHTSSDWSRSSAVINIVKRDKIPLPNTDPRAWPIVFTYDGTYDPMGNGHWEFNGEFEINAFGAIKFNLHDVVSRSLADWAIAGTPADYVAIGPTVEVPTPVIPDEQSAYLRSRLP</sequence>
<keyword evidence="4" id="KW-0378">Hydrolase</keyword>
<dbReference type="EMBL" id="JAAKZX010000032">
    <property type="protein sequence ID" value="NGO43048.1"/>
    <property type="molecule type" value="Genomic_DNA"/>
</dbReference>
<gene>
    <name evidence="5" type="ORF">G6048_12995</name>
</gene>
<keyword evidence="3" id="KW-1035">Host cytoplasm</keyword>
<proteinExistence type="inferred from homology"/>
<dbReference type="Pfam" id="PF00959">
    <property type="entry name" value="Phage_lysozyme"/>
    <property type="match status" value="1"/>
</dbReference>
<name>A0ABX0DME2_9ACTN</name>
<dbReference type="CDD" id="cd00737">
    <property type="entry name" value="lyz_endolysin_autolysin"/>
    <property type="match status" value="1"/>
</dbReference>
<dbReference type="Proteomes" id="UP001518140">
    <property type="component" value="Unassembled WGS sequence"/>
</dbReference>
<evidence type="ECO:0000313" key="5">
    <source>
        <dbReference type="EMBL" id="NGO43048.1"/>
    </source>
</evidence>
<dbReference type="InterPro" id="IPR033907">
    <property type="entry name" value="Endolysin_autolysin"/>
</dbReference>
<comment type="catalytic activity">
    <reaction evidence="4">
        <text>Hydrolysis of (1-&gt;4)-beta-linkages between N-acetylmuramic acid and N-acetyl-D-glucosamine residues in a peptidoglycan and between N-acetyl-D-glucosamine residues in chitodextrins.</text>
        <dbReference type="EC" id="3.2.1.17"/>
    </reaction>
</comment>
<dbReference type="PANTHER" id="PTHR38107:SF3">
    <property type="entry name" value="LYSOZYME RRRD-RELATED"/>
    <property type="match status" value="1"/>
</dbReference>
<dbReference type="RefSeq" id="WP_165339667.1">
    <property type="nucleotide sequence ID" value="NZ_JAAKZX010000032.1"/>
</dbReference>
<reference evidence="5 6" key="1">
    <citation type="submission" date="2020-02" db="EMBL/GenBank/DDBJ databases">
        <title>Whole-genome analyses of novel actinobacteria.</title>
        <authorList>
            <person name="Sahin N."/>
            <person name="Tokatli A."/>
        </authorList>
    </citation>
    <scope>NUCLEOTIDE SEQUENCE [LARGE SCALE GENOMIC DNA]</scope>
    <source>
        <strain evidence="5 6">YC419</strain>
    </source>
</reference>
<dbReference type="Gene3D" id="1.10.530.40">
    <property type="match status" value="1"/>
</dbReference>
<keyword evidence="6" id="KW-1185">Reference proteome</keyword>
<evidence type="ECO:0000313" key="6">
    <source>
        <dbReference type="Proteomes" id="UP001518140"/>
    </source>
</evidence>
<accession>A0ABX0DME2</accession>
<comment type="similarity">
    <text evidence="4">Belongs to the glycosyl hydrolase 24 family.</text>
</comment>
<dbReference type="InterPro" id="IPR023347">
    <property type="entry name" value="Lysozyme_dom_sf"/>
</dbReference>
<dbReference type="PANTHER" id="PTHR38107">
    <property type="match status" value="1"/>
</dbReference>
<organism evidence="5 6">
    <name type="scientific">Streptomyces ureilyticus</name>
    <dbReference type="NCBI Taxonomy" id="1775131"/>
    <lineage>
        <taxon>Bacteria</taxon>
        <taxon>Bacillati</taxon>
        <taxon>Actinomycetota</taxon>
        <taxon>Actinomycetes</taxon>
        <taxon>Kitasatosporales</taxon>
        <taxon>Streptomycetaceae</taxon>
        <taxon>Streptomyces</taxon>
    </lineage>
</organism>
<dbReference type="InterPro" id="IPR051018">
    <property type="entry name" value="Bacteriophage_GH24"/>
</dbReference>